<proteinExistence type="predicted"/>
<keyword evidence="1" id="KW-1133">Transmembrane helix</keyword>
<keyword evidence="1" id="KW-0812">Transmembrane</keyword>
<keyword evidence="3" id="KW-1185">Reference proteome</keyword>
<keyword evidence="1" id="KW-0472">Membrane</keyword>
<sequence>MARAQWVLNKVNISSVLLDSSITHTRHVNCTSTWRLLQIVDNIFHLSFLLSSIYIVLINSWELVIRLIYTLFDF</sequence>
<dbReference type="EMBL" id="JAUDFV010000158">
    <property type="protein sequence ID" value="KAL2713380.1"/>
    <property type="molecule type" value="Genomic_DNA"/>
</dbReference>
<comment type="caution">
    <text evidence="2">The sequence shown here is derived from an EMBL/GenBank/DDBJ whole genome shotgun (WGS) entry which is preliminary data.</text>
</comment>
<reference evidence="2 3" key="1">
    <citation type="journal article" date="2024" name="Ann. Entomol. Soc. Am.">
        <title>Genomic analyses of the southern and eastern yellowjacket wasps (Hymenoptera: Vespidae) reveal evolutionary signatures of social life.</title>
        <authorList>
            <person name="Catto M.A."/>
            <person name="Caine P.B."/>
            <person name="Orr S.E."/>
            <person name="Hunt B.G."/>
            <person name="Goodisman M.A.D."/>
        </authorList>
    </citation>
    <scope>NUCLEOTIDE SEQUENCE [LARGE SCALE GENOMIC DNA]</scope>
    <source>
        <strain evidence="2">233</strain>
        <tissue evidence="2">Head and thorax</tissue>
    </source>
</reference>
<evidence type="ECO:0000256" key="1">
    <source>
        <dbReference type="SAM" id="Phobius"/>
    </source>
</evidence>
<evidence type="ECO:0000313" key="2">
    <source>
        <dbReference type="EMBL" id="KAL2713380.1"/>
    </source>
</evidence>
<dbReference type="AlphaFoldDB" id="A0ABD2A0S5"/>
<evidence type="ECO:0000313" key="3">
    <source>
        <dbReference type="Proteomes" id="UP001607302"/>
    </source>
</evidence>
<accession>A0ABD2A0S5</accession>
<dbReference type="Proteomes" id="UP001607302">
    <property type="component" value="Unassembled WGS sequence"/>
</dbReference>
<feature type="transmembrane region" description="Helical" evidence="1">
    <location>
        <begin position="43"/>
        <end position="69"/>
    </location>
</feature>
<protein>
    <submittedName>
        <fullName evidence="2">Uncharacterized protein</fullName>
    </submittedName>
</protein>
<name>A0ABD2A0S5_VESSQ</name>
<organism evidence="2 3">
    <name type="scientific">Vespula squamosa</name>
    <name type="common">Southern yellow jacket</name>
    <name type="synonym">Wasp</name>
    <dbReference type="NCBI Taxonomy" id="30214"/>
    <lineage>
        <taxon>Eukaryota</taxon>
        <taxon>Metazoa</taxon>
        <taxon>Ecdysozoa</taxon>
        <taxon>Arthropoda</taxon>
        <taxon>Hexapoda</taxon>
        <taxon>Insecta</taxon>
        <taxon>Pterygota</taxon>
        <taxon>Neoptera</taxon>
        <taxon>Endopterygota</taxon>
        <taxon>Hymenoptera</taxon>
        <taxon>Apocrita</taxon>
        <taxon>Aculeata</taxon>
        <taxon>Vespoidea</taxon>
        <taxon>Vespidae</taxon>
        <taxon>Vespinae</taxon>
        <taxon>Vespula</taxon>
    </lineage>
</organism>
<gene>
    <name evidence="2" type="ORF">V1478_017078</name>
</gene>